<evidence type="ECO:0000313" key="1">
    <source>
        <dbReference type="EMBL" id="KAK8092890.1"/>
    </source>
</evidence>
<comment type="caution">
    <text evidence="1">The sequence shown here is derived from an EMBL/GenBank/DDBJ whole genome shotgun (WGS) entry which is preliminary data.</text>
</comment>
<evidence type="ECO:0000313" key="2">
    <source>
        <dbReference type="Proteomes" id="UP001392437"/>
    </source>
</evidence>
<keyword evidence="2" id="KW-1185">Reference proteome</keyword>
<dbReference type="AlphaFoldDB" id="A0AAW0QE89"/>
<accession>A0AAW0QE89</accession>
<protein>
    <recommendedName>
        <fullName evidence="3">HIT-type domain-containing protein</fullName>
    </recommendedName>
</protein>
<reference evidence="1 2" key="1">
    <citation type="submission" date="2023-01" db="EMBL/GenBank/DDBJ databases">
        <title>Analysis of 21 Apiospora genomes using comparative genomics revels a genus with tremendous synthesis potential of carbohydrate active enzymes and secondary metabolites.</title>
        <authorList>
            <person name="Sorensen T."/>
        </authorList>
    </citation>
    <scope>NUCLEOTIDE SEQUENCE [LARGE SCALE GENOMIC DNA]</scope>
    <source>
        <strain evidence="1 2">CBS 117206</strain>
    </source>
</reference>
<name>A0AAW0QE89_9PEZI</name>
<evidence type="ECO:0008006" key="3">
    <source>
        <dbReference type="Google" id="ProtNLM"/>
    </source>
</evidence>
<gene>
    <name evidence="1" type="ORF">PG999_014477</name>
</gene>
<sequence length="219" mass="24133">MGEYLEPSNTTSVGHDWVPDQNLNHGHQHVREPAPSQPAAGPCIICRTPTTRHCFTCSGPFICSFGCNKPNGCPAAPHAAPCGHAGQTTADALKCNLVEEGLIPADRAVQRDYGFDRCLLPADQARLLGVYRVVLVDLGIPTARLDQWRDAKKLRQNIGKLLDDYSGHDDETEGQKAEKNKTWVPPAQYVDWFKEHGYVFDGGIHGGHPEEHEVEFLSQ</sequence>
<organism evidence="1 2">
    <name type="scientific">Apiospora kogelbergensis</name>
    <dbReference type="NCBI Taxonomy" id="1337665"/>
    <lineage>
        <taxon>Eukaryota</taxon>
        <taxon>Fungi</taxon>
        <taxon>Dikarya</taxon>
        <taxon>Ascomycota</taxon>
        <taxon>Pezizomycotina</taxon>
        <taxon>Sordariomycetes</taxon>
        <taxon>Xylariomycetidae</taxon>
        <taxon>Amphisphaeriales</taxon>
        <taxon>Apiosporaceae</taxon>
        <taxon>Apiospora</taxon>
    </lineage>
</organism>
<dbReference type="Proteomes" id="UP001392437">
    <property type="component" value="Unassembled WGS sequence"/>
</dbReference>
<dbReference type="EMBL" id="JAQQWP010000012">
    <property type="protein sequence ID" value="KAK8092890.1"/>
    <property type="molecule type" value="Genomic_DNA"/>
</dbReference>
<proteinExistence type="predicted"/>